<accession>A0A9N9LU82</accession>
<dbReference type="OrthoDB" id="10475920at2759"/>
<protein>
    <submittedName>
        <fullName evidence="1">Uncharacterized protein</fullName>
    </submittedName>
</protein>
<name>A0A9N9LU82_9HELO</name>
<sequence length="169" mass="19553">MKEIIIREGDSFVTENTLDHYAGKVDSRGVMKQPIVHNGNKKKVYEEANGRRDEESIIYAWQRLKGHRVTLMSLDVQMGLCITNSFLFILLTKIPDYRTTLSDHEYTAKKSDVEYKIQRLAEKEISLVKSYKREDYLLAKVDVDLRETTAPRLNQLATSLSEGQRVPEM</sequence>
<dbReference type="EMBL" id="CAJVRM010000265">
    <property type="protein sequence ID" value="CAG8978549.1"/>
    <property type="molecule type" value="Genomic_DNA"/>
</dbReference>
<evidence type="ECO:0000313" key="1">
    <source>
        <dbReference type="EMBL" id="CAG8978549.1"/>
    </source>
</evidence>
<keyword evidence="2" id="KW-1185">Reference proteome</keyword>
<dbReference type="AlphaFoldDB" id="A0A9N9LU82"/>
<organism evidence="1 2">
    <name type="scientific">Hymenoscyphus albidus</name>
    <dbReference type="NCBI Taxonomy" id="595503"/>
    <lineage>
        <taxon>Eukaryota</taxon>
        <taxon>Fungi</taxon>
        <taxon>Dikarya</taxon>
        <taxon>Ascomycota</taxon>
        <taxon>Pezizomycotina</taxon>
        <taxon>Leotiomycetes</taxon>
        <taxon>Helotiales</taxon>
        <taxon>Helotiaceae</taxon>
        <taxon>Hymenoscyphus</taxon>
    </lineage>
</organism>
<comment type="caution">
    <text evidence="1">The sequence shown here is derived from an EMBL/GenBank/DDBJ whole genome shotgun (WGS) entry which is preliminary data.</text>
</comment>
<proteinExistence type="predicted"/>
<gene>
    <name evidence="1" type="ORF">HYALB_00012423</name>
</gene>
<dbReference type="Proteomes" id="UP000701801">
    <property type="component" value="Unassembled WGS sequence"/>
</dbReference>
<evidence type="ECO:0000313" key="2">
    <source>
        <dbReference type="Proteomes" id="UP000701801"/>
    </source>
</evidence>
<reference evidence="1" key="1">
    <citation type="submission" date="2021-07" db="EMBL/GenBank/DDBJ databases">
        <authorList>
            <person name="Durling M."/>
        </authorList>
    </citation>
    <scope>NUCLEOTIDE SEQUENCE</scope>
</reference>